<dbReference type="Proteomes" id="UP000315724">
    <property type="component" value="Chromosome"/>
</dbReference>
<dbReference type="KEGG" id="tpol:Mal48_11900"/>
<name>A0A517QJY4_9PLAN</name>
<dbReference type="InterPro" id="IPR034139">
    <property type="entry name" value="TOPRIM_OLD"/>
</dbReference>
<dbReference type="InterPro" id="IPR027417">
    <property type="entry name" value="P-loop_NTPase"/>
</dbReference>
<dbReference type="SUPFAM" id="SSF52540">
    <property type="entry name" value="P-loop containing nucleoside triphosphate hydrolases"/>
    <property type="match status" value="1"/>
</dbReference>
<keyword evidence="4" id="KW-1185">Reference proteome</keyword>
<dbReference type="AlphaFoldDB" id="A0A517QJY4"/>
<dbReference type="Pfam" id="PF13175">
    <property type="entry name" value="AAA_15"/>
    <property type="match status" value="1"/>
</dbReference>
<reference evidence="3 4" key="1">
    <citation type="submission" date="2019-02" db="EMBL/GenBank/DDBJ databases">
        <title>Deep-cultivation of Planctomycetes and their phenomic and genomic characterization uncovers novel biology.</title>
        <authorList>
            <person name="Wiegand S."/>
            <person name="Jogler M."/>
            <person name="Boedeker C."/>
            <person name="Pinto D."/>
            <person name="Vollmers J."/>
            <person name="Rivas-Marin E."/>
            <person name="Kohn T."/>
            <person name="Peeters S.H."/>
            <person name="Heuer A."/>
            <person name="Rast P."/>
            <person name="Oberbeckmann S."/>
            <person name="Bunk B."/>
            <person name="Jeske O."/>
            <person name="Meyerdierks A."/>
            <person name="Storesund J.E."/>
            <person name="Kallscheuer N."/>
            <person name="Luecker S."/>
            <person name="Lage O.M."/>
            <person name="Pohl T."/>
            <person name="Merkel B.J."/>
            <person name="Hornburger P."/>
            <person name="Mueller R.-W."/>
            <person name="Bruemmer F."/>
            <person name="Labrenz M."/>
            <person name="Spormann A.M."/>
            <person name="Op den Camp H."/>
            <person name="Overmann J."/>
            <person name="Amann R."/>
            <person name="Jetten M.S.M."/>
            <person name="Mascher T."/>
            <person name="Medema M.H."/>
            <person name="Devos D.P."/>
            <person name="Kaster A.-K."/>
            <person name="Ovreas L."/>
            <person name="Rohde M."/>
            <person name="Galperin M.Y."/>
            <person name="Jogler C."/>
        </authorList>
    </citation>
    <scope>NUCLEOTIDE SEQUENCE [LARGE SCALE GENOMIC DNA]</scope>
    <source>
        <strain evidence="3 4">Mal48</strain>
    </source>
</reference>
<gene>
    <name evidence="3" type="ORF">Mal48_11900</name>
</gene>
<feature type="domain" description="Endonuclease GajA/Old nuclease/RecF-like AAA" evidence="1">
    <location>
        <begin position="1"/>
        <end position="372"/>
    </location>
</feature>
<evidence type="ECO:0000313" key="4">
    <source>
        <dbReference type="Proteomes" id="UP000315724"/>
    </source>
</evidence>
<evidence type="ECO:0000313" key="3">
    <source>
        <dbReference type="EMBL" id="QDT31951.1"/>
    </source>
</evidence>
<sequence length="679" mass="77003">MHISTITFSNFRCFGSSPTTINLKRVNVLIGENGAGKSAVLVGFARLFGIATDDRTVRVDDFHIDRGKTRSDFDEDGIKLWIEARIEFPELQDDTDEESFQTIPQNFRQMLVDDTGSVPHCRIRLIAEWQKGNLPDGEIEQTLYWVTKATNDEEEFSENDCFPMKPVDRQQIHVHYVPASRDPSKHLRVATRSMLKRLLDSAIWSDDLADQVENATEELGKSIAEEKSIQELQSQINNAWKSLYNRKRFTGLSLELESQRLEDVVSTLSARLLTEDSSQSDGVQRLSDGLRSLLYFTLVKSSFVIEQDAVTSDQEEATFDRDKLNPPLLTLFAIEEPETHLAPHLLGRILKMIRDLVESYRAQAVFSSHSPSVMNRIEPEEVRHLALDPSTDCTIISELPIPTGDQVAEKFIRQAVQAFPELYFARAVVLGEGDSEVIILNRLFEANDYPTDPNVISIVPLGGRHVNHMWKLLSSLSISFVTILDLDRERSGGGWGRIHYVCEQLIENGVDRDQLLLVGDGDDAHVLSDEEFEEMKKWKISSPELMNWVESLEQYGVFFSSPLDIDFLLYRAFRDVYKQTTTSGPRQLSEKEDVAAKQKQALKKAVLRDVLTAGQTYSDAEIASFSWYRHLFLTRSKPATHMSALSMIEDDAFLENCPEVLTRLLTCLTERAKQGQGDS</sequence>
<proteinExistence type="predicted"/>
<evidence type="ECO:0000259" key="2">
    <source>
        <dbReference type="Pfam" id="PF20469"/>
    </source>
</evidence>
<dbReference type="PANTHER" id="PTHR43581:SF4">
    <property type="entry name" value="ATP_GTP PHOSPHATASE"/>
    <property type="match status" value="1"/>
</dbReference>
<dbReference type="OrthoDB" id="308933at2"/>
<dbReference type="PANTHER" id="PTHR43581">
    <property type="entry name" value="ATP/GTP PHOSPHATASE"/>
    <property type="match status" value="1"/>
</dbReference>
<dbReference type="InterPro" id="IPR051396">
    <property type="entry name" value="Bact_Antivir_Def_Nuclease"/>
</dbReference>
<protein>
    <submittedName>
        <fullName evidence="3">Uncharacterized protein</fullName>
    </submittedName>
</protein>
<accession>A0A517QJY4</accession>
<dbReference type="InterPro" id="IPR041685">
    <property type="entry name" value="AAA_GajA/Old/RecF-like"/>
</dbReference>
<evidence type="ECO:0000259" key="1">
    <source>
        <dbReference type="Pfam" id="PF13175"/>
    </source>
</evidence>
<organism evidence="3 4">
    <name type="scientific">Thalassoglobus polymorphus</name>
    <dbReference type="NCBI Taxonomy" id="2527994"/>
    <lineage>
        <taxon>Bacteria</taxon>
        <taxon>Pseudomonadati</taxon>
        <taxon>Planctomycetota</taxon>
        <taxon>Planctomycetia</taxon>
        <taxon>Planctomycetales</taxon>
        <taxon>Planctomycetaceae</taxon>
        <taxon>Thalassoglobus</taxon>
    </lineage>
</organism>
<dbReference type="RefSeq" id="WP_145196907.1">
    <property type="nucleotide sequence ID" value="NZ_CP036267.1"/>
</dbReference>
<feature type="domain" description="OLD protein-like TOPRIM" evidence="2">
    <location>
        <begin position="424"/>
        <end position="487"/>
    </location>
</feature>
<dbReference type="Pfam" id="PF20469">
    <property type="entry name" value="OLD-like_TOPRIM"/>
    <property type="match status" value="1"/>
</dbReference>
<dbReference type="EMBL" id="CP036267">
    <property type="protein sequence ID" value="QDT31951.1"/>
    <property type="molecule type" value="Genomic_DNA"/>
</dbReference>
<dbReference type="Gene3D" id="3.40.50.300">
    <property type="entry name" value="P-loop containing nucleotide triphosphate hydrolases"/>
    <property type="match status" value="1"/>
</dbReference>
<dbReference type="CDD" id="cd01026">
    <property type="entry name" value="TOPRIM_OLD"/>
    <property type="match status" value="1"/>
</dbReference>